<keyword evidence="5" id="KW-1185">Reference proteome</keyword>
<dbReference type="InterPro" id="IPR016024">
    <property type="entry name" value="ARM-type_fold"/>
</dbReference>
<dbReference type="PANTHER" id="PTHR13322">
    <property type="entry name" value="C1ORF73 PROTEIN"/>
    <property type="match status" value="1"/>
</dbReference>
<comment type="caution">
    <text evidence="4">The sequence shown here is derived from an EMBL/GenBank/DDBJ whole genome shotgun (WGS) entry which is preliminary data.</text>
</comment>
<evidence type="ECO:0000259" key="3">
    <source>
        <dbReference type="Pfam" id="PF24436"/>
    </source>
</evidence>
<dbReference type="PANTHER" id="PTHR13322:SF2">
    <property type="entry name" value="INTEGRATOR COMPLEX SUBUNIT 7"/>
    <property type="match status" value="1"/>
</dbReference>
<accession>A0A9N9GGX6</accession>
<protein>
    <submittedName>
        <fullName evidence="4">13500_t:CDS:1</fullName>
    </submittedName>
</protein>
<feature type="domain" description="Integrator complex subunit 7 N-terminal" evidence="3">
    <location>
        <begin position="117"/>
        <end position="552"/>
    </location>
</feature>
<dbReference type="GO" id="GO:0032039">
    <property type="term" value="C:integrator complex"/>
    <property type="evidence" value="ECO:0007669"/>
    <property type="project" value="InterPro"/>
</dbReference>
<sequence length="958" mass="110068">MASQSKQYTALYNFETTVLKSLDPAKKLGGIAGVPKLLEEYPNQNFRQSLFTKLASHFTDSDKTKRDKRDNRIRVQFVKVFELCEKYLVENDDDDEDCFNRVINDIAGILGKQSNDPILERFLSPEEAEAKAAINTADKICAKCTNSETLTKFPEFLFKRTQKMVMQDHVSSSVKLQLITIFRHMHGNIELTKQSNNRCHELLNKYDSEEMFVLKILRTLTILSNRARILRASQIELLFKYILNDPREKIKSWALTDLTFLIKENGQIDNDLLPKNIANRDSLGITRILDLFNLLETTTDAIAIKVLRLITIDFRRTFSFQKLISLDSGDIFHKFLRALRHCIYLLDSSNSKVCLAVAGLFTVMINEMSRISTESSVKISSEFVKIFQELPVMTANSVWTSIYHLSSSTNNDQGNKRISGASIFALLYPAIPYRRVTSPGSRNADKNELASILQKFLLKFASQHAPYIKNQAKDILSRLEFDIIMQRPKIFTNLMKITLKASFGTSITVIQRTALVNSVIANIRKFGGWNNEHYTQNKWYLYLIAKEAAITGCFEIMSDIMNSLATQVESDSSSRFLKALKTLAQVELSVLEITKVATELDTKFEEYLLNFDFITKLYRATEARLMGDTKMVFQEWFCSLRMEFLTCIHSLLGILNAAIRSRGKIERYGIVCLVLAYSIQSMLTTSETTNNYDWSTLWRAHQQYLNSLNSTTHNHAEKPTSFLLARSIQFLATVKNPEKGKPVPRQKQGSPPSRKKSLISVKNITTLRDFLVEILSIPLSLPPLFFVIRKAEWINSMTTKPSYEALIQALRNRRPEYFDWRIKLTFQFEGSLQLPNAKIVRHHIRYIKVFIFGSVENLDYYDRKSALERTLKPRMEFAKRARTTQYYDSKARKSPMPFALEVCYPLEAEVDVENGSFKCILLVNWLDNPNDGYFNVHIEAIDDSEVAWTIGPDLTFPV</sequence>
<dbReference type="AlphaFoldDB" id="A0A9N9GGX6"/>
<organism evidence="4 5">
    <name type="scientific">Ambispora gerdemannii</name>
    <dbReference type="NCBI Taxonomy" id="144530"/>
    <lineage>
        <taxon>Eukaryota</taxon>
        <taxon>Fungi</taxon>
        <taxon>Fungi incertae sedis</taxon>
        <taxon>Mucoromycota</taxon>
        <taxon>Glomeromycotina</taxon>
        <taxon>Glomeromycetes</taxon>
        <taxon>Archaeosporales</taxon>
        <taxon>Ambisporaceae</taxon>
        <taxon>Ambispora</taxon>
    </lineage>
</organism>
<comment type="similarity">
    <text evidence="1">Belongs to the Integrator subunit 7 family.</text>
</comment>
<dbReference type="SUPFAM" id="SSF48371">
    <property type="entry name" value="ARM repeat"/>
    <property type="match status" value="1"/>
</dbReference>
<reference evidence="4" key="1">
    <citation type="submission" date="2021-06" db="EMBL/GenBank/DDBJ databases">
        <authorList>
            <person name="Kallberg Y."/>
            <person name="Tangrot J."/>
            <person name="Rosling A."/>
        </authorList>
    </citation>
    <scope>NUCLEOTIDE SEQUENCE</scope>
    <source>
        <strain evidence="4">MT106</strain>
    </source>
</reference>
<evidence type="ECO:0000313" key="4">
    <source>
        <dbReference type="EMBL" id="CAG8601182.1"/>
    </source>
</evidence>
<proteinExistence type="inferred from homology"/>
<dbReference type="EMBL" id="CAJVPL010002160">
    <property type="protein sequence ID" value="CAG8601182.1"/>
    <property type="molecule type" value="Genomic_DNA"/>
</dbReference>
<dbReference type="InterPro" id="IPR056516">
    <property type="entry name" value="INTS7_N"/>
</dbReference>
<feature type="non-terminal residue" evidence="4">
    <location>
        <position position="1"/>
    </location>
</feature>
<evidence type="ECO:0000313" key="5">
    <source>
        <dbReference type="Proteomes" id="UP000789831"/>
    </source>
</evidence>
<dbReference type="OrthoDB" id="275783at2759"/>
<gene>
    <name evidence="4" type="ORF">AGERDE_LOCUS9111</name>
</gene>
<dbReference type="GO" id="GO:0034472">
    <property type="term" value="P:snRNA 3'-end processing"/>
    <property type="evidence" value="ECO:0007669"/>
    <property type="project" value="TreeGrafter"/>
</dbReference>
<evidence type="ECO:0000256" key="2">
    <source>
        <dbReference type="SAM" id="MobiDB-lite"/>
    </source>
</evidence>
<dbReference type="Pfam" id="PF24436">
    <property type="entry name" value="INTS7_N"/>
    <property type="match status" value="1"/>
</dbReference>
<feature type="region of interest" description="Disordered" evidence="2">
    <location>
        <begin position="737"/>
        <end position="756"/>
    </location>
</feature>
<dbReference type="InterPro" id="IPR033060">
    <property type="entry name" value="INTS7"/>
</dbReference>
<evidence type="ECO:0000256" key="1">
    <source>
        <dbReference type="ARBA" id="ARBA00008565"/>
    </source>
</evidence>
<dbReference type="Proteomes" id="UP000789831">
    <property type="component" value="Unassembled WGS sequence"/>
</dbReference>
<name>A0A9N9GGX6_9GLOM</name>